<dbReference type="RefSeq" id="WP_158423154.1">
    <property type="nucleotide sequence ID" value="NZ_CP007243.1"/>
</dbReference>
<reference evidence="3" key="1">
    <citation type="submission" date="2014-02" db="EMBL/GenBank/DDBJ databases">
        <title>Complete genome sequence and comparative genomic analysis of the nitrogen-fixing bacterium Leptospirillum ferriphilum YSK.</title>
        <authorList>
            <person name="Guo X."/>
            <person name="Yin H."/>
            <person name="Liang Y."/>
            <person name="Hu Q."/>
            <person name="Ma L."/>
            <person name="Xiao Y."/>
            <person name="Zhang X."/>
            <person name="Qiu G."/>
            <person name="Liu X."/>
        </authorList>
    </citation>
    <scope>NUCLEOTIDE SEQUENCE [LARGE SCALE GENOMIC DNA]</scope>
    <source>
        <strain evidence="3">YSK</strain>
    </source>
</reference>
<organism evidence="2 3">
    <name type="scientific">Leptospirillum ferriphilum YSK</name>
    <dbReference type="NCBI Taxonomy" id="1441628"/>
    <lineage>
        <taxon>Bacteria</taxon>
        <taxon>Pseudomonadati</taxon>
        <taxon>Nitrospirota</taxon>
        <taxon>Nitrospiria</taxon>
        <taxon>Nitrospirales</taxon>
        <taxon>Nitrospiraceae</taxon>
        <taxon>Leptospirillum</taxon>
    </lineage>
</organism>
<dbReference type="HOGENOM" id="CLU_468337_0_0_0"/>
<evidence type="ECO:0000313" key="2">
    <source>
        <dbReference type="EMBL" id="AIA31802.1"/>
    </source>
</evidence>
<name>A0A059Y2V4_9BACT</name>
<accession>A0A059Y2V4</accession>
<dbReference type="Proteomes" id="UP000027059">
    <property type="component" value="Chromosome"/>
</dbReference>
<dbReference type="KEGG" id="lfp:Y981_08190"/>
<keyword evidence="3" id="KW-1185">Reference proteome</keyword>
<evidence type="ECO:0008006" key="4">
    <source>
        <dbReference type="Google" id="ProtNLM"/>
    </source>
</evidence>
<proteinExistence type="predicted"/>
<reference evidence="2 3" key="2">
    <citation type="journal article" date="2015" name="Biomed. Res. Int.">
        <title>Effects of Arsenite Resistance on the Growth and Functional Gene Expression of Leptospirillum ferriphilum and Acidithiobacillus thiooxidans in Pure Culture and Coculture.</title>
        <authorList>
            <person name="Jiang H."/>
            <person name="Liang Y."/>
            <person name="Yin H."/>
            <person name="Xiao Y."/>
            <person name="Guo X."/>
            <person name="Xu Y."/>
            <person name="Hu Q."/>
            <person name="Liu H."/>
            <person name="Liu X."/>
        </authorList>
    </citation>
    <scope>NUCLEOTIDE SEQUENCE [LARGE SCALE GENOMIC DNA]</scope>
    <source>
        <strain evidence="2 3">YSK</strain>
    </source>
</reference>
<evidence type="ECO:0000256" key="1">
    <source>
        <dbReference type="SAM" id="Phobius"/>
    </source>
</evidence>
<keyword evidence="1" id="KW-0472">Membrane</keyword>
<protein>
    <recommendedName>
        <fullName evidence="4">Lipoprotein</fullName>
    </recommendedName>
</protein>
<dbReference type="PROSITE" id="PS51257">
    <property type="entry name" value="PROKAR_LIPOPROTEIN"/>
    <property type="match status" value="1"/>
</dbReference>
<dbReference type="EMBL" id="CP007243">
    <property type="protein sequence ID" value="AIA31802.1"/>
    <property type="molecule type" value="Genomic_DNA"/>
</dbReference>
<keyword evidence="1" id="KW-1133">Transmembrane helix</keyword>
<keyword evidence="1" id="KW-0812">Transmembrane</keyword>
<sequence>MRGRIRFLPLIDLFAENSRRFFWSLILFLTFFSGCAHLSPTSSSSYIWRSTKREPVWIRHDLPPRSGFVYLRSTATSRTSLAEARAQARENLADALVKRFVSEKFHFTKASREKLKKHILDDLQLTGPLVVVDSWETKTLPHSENPFLIQRSVWILVRAPSGYVPALRRELKEADRERFRRIRVRHQNIERALRQKDGTTILLLLAENRRGFRSIHAKSSLSADDQRRFARYLKAEDTLWSAFRGSSVLRSLQTAGHSVKIYLPLRRPTSFLLYAGFKISKKDYPLTGFLPQMSLSPVLPLLPFPPPPLYWRGSDVSASPYRVLSLYWSADLGWYNRYRDSDRLVYHCTRTSFSGMSRCQVDRWPLAGETSSLELRLDFPKNGPEGNLLQKAAEKVRGKIPVRFPGSRGSHPLFVRIRGGASEEIGPKSLVSGQREFGEPFKEDLVQKGFLVFPGSGRAGEKQSLFLKTHRPFTLDVRWKSSKRLSKTLGGTLFVLDRIDWAASVSGPPGAILWAGQGHVFGTGVGKGEATVEALKELRRSLVNTLSRLLWVRPAERPDDRFIVMRLSLLDGRAYCGEEESP</sequence>
<feature type="transmembrane region" description="Helical" evidence="1">
    <location>
        <begin position="21"/>
        <end position="39"/>
    </location>
</feature>
<gene>
    <name evidence="2" type="ORF">Y981_08190</name>
</gene>
<dbReference type="AlphaFoldDB" id="A0A059Y2V4"/>
<evidence type="ECO:0000313" key="3">
    <source>
        <dbReference type="Proteomes" id="UP000027059"/>
    </source>
</evidence>